<dbReference type="Proteomes" id="UP000295184">
    <property type="component" value="Unassembled WGS sequence"/>
</dbReference>
<dbReference type="EMBL" id="SLUM01000033">
    <property type="protein sequence ID" value="TCL53465.1"/>
    <property type="molecule type" value="Genomic_DNA"/>
</dbReference>
<gene>
    <name evidence="3" type="ORF">EDD77_1336</name>
</gene>
<evidence type="ECO:0000313" key="4">
    <source>
        <dbReference type="Proteomes" id="UP000295184"/>
    </source>
</evidence>
<reference evidence="3 4" key="1">
    <citation type="submission" date="2019-03" db="EMBL/GenBank/DDBJ databases">
        <title>Genomic Encyclopedia of Type Strains, Phase IV (KMG-IV): sequencing the most valuable type-strain genomes for metagenomic binning, comparative biology and taxonomic classification.</title>
        <authorList>
            <person name="Goeker M."/>
        </authorList>
    </citation>
    <scope>NUCLEOTIDE SEQUENCE [LARGE SCALE GENOMIC DNA]</scope>
    <source>
        <strain evidence="3 4">DSM 100451</strain>
    </source>
</reference>
<comment type="caution">
    <text evidence="3">The sequence shown here is derived from an EMBL/GenBank/DDBJ whole genome shotgun (WGS) entry which is preliminary data.</text>
</comment>
<dbReference type="SUPFAM" id="SSF56059">
    <property type="entry name" value="Glutathione synthetase ATP-binding domain-like"/>
    <property type="match status" value="1"/>
</dbReference>
<dbReference type="Gene3D" id="3.30.1490.20">
    <property type="entry name" value="ATP-grasp fold, A domain"/>
    <property type="match status" value="1"/>
</dbReference>
<dbReference type="STRING" id="1650663.GCA_001486665_03538"/>
<proteinExistence type="predicted"/>
<protein>
    <submittedName>
        <fullName evidence="3">D-aspartate ligase</fullName>
    </submittedName>
</protein>
<feature type="domain" description="ATP-grasp" evidence="2">
    <location>
        <begin position="141"/>
        <end position="339"/>
    </location>
</feature>
<evidence type="ECO:0000313" key="3">
    <source>
        <dbReference type="EMBL" id="TCL53465.1"/>
    </source>
</evidence>
<dbReference type="GO" id="GO:0005524">
    <property type="term" value="F:ATP binding"/>
    <property type="evidence" value="ECO:0007669"/>
    <property type="project" value="UniProtKB-UniRule"/>
</dbReference>
<keyword evidence="1" id="KW-0547">Nucleotide-binding</keyword>
<dbReference type="PROSITE" id="PS50975">
    <property type="entry name" value="ATP_GRASP"/>
    <property type="match status" value="1"/>
</dbReference>
<evidence type="ECO:0000259" key="2">
    <source>
        <dbReference type="PROSITE" id="PS50975"/>
    </source>
</evidence>
<name>A0A4R1QMK9_9FIRM</name>
<evidence type="ECO:0000256" key="1">
    <source>
        <dbReference type="PROSITE-ProRule" id="PRU00409"/>
    </source>
</evidence>
<organism evidence="3 4">
    <name type="scientific">Allofournierella massiliensis</name>
    <dbReference type="NCBI Taxonomy" id="1650663"/>
    <lineage>
        <taxon>Bacteria</taxon>
        <taxon>Bacillati</taxon>
        <taxon>Bacillota</taxon>
        <taxon>Clostridia</taxon>
        <taxon>Eubacteriales</taxon>
        <taxon>Oscillospiraceae</taxon>
        <taxon>Allofournierella</taxon>
    </lineage>
</organism>
<dbReference type="GO" id="GO:0016874">
    <property type="term" value="F:ligase activity"/>
    <property type="evidence" value="ECO:0007669"/>
    <property type="project" value="UniProtKB-KW"/>
</dbReference>
<keyword evidence="1" id="KW-0067">ATP-binding</keyword>
<sequence>MSNTDKMKKIWKVQVKQKPMEQILPVLLGSDANVYGMARSFYMEYGVTSLAIGKGALAATANSKLVKMAVVELNLEDDAVFVKTLQDFAAAHTGRTLVLVSCGDNYTGLMARNRSALEGLYRFACPTPELVEQLDTKEYFYKACEAHGLAYPKTFGCTNQNWKTVEIPFEFPCIIKASNSVAYWNCRFPHKKKVFVAYNREEYEAICAAIYSSSYQDNLVLQEYIPGDDNCMRVLNCYSGRDHKVHLMALGRPLLEEQTPEGIGNYAAIMSIKDEELMGRMKAFLEDVGWEGFSNFDMKYDSRDGQYKLFEMNPRQGRSSFFVTASGYNLAKWLVEDVVENKPQGLTIADTRHLWMIAPVGIIRKYLKDQKLLAEVRKLMKEGKVSHQLFCKEDFTLKRAIWYAKNQLNNYRKYKRYFGNKSLRD</sequence>
<dbReference type="AlphaFoldDB" id="A0A4R1QMK9"/>
<keyword evidence="3" id="KW-0436">Ligase</keyword>
<dbReference type="InterPro" id="IPR011761">
    <property type="entry name" value="ATP-grasp"/>
</dbReference>
<dbReference type="GO" id="GO:0046872">
    <property type="term" value="F:metal ion binding"/>
    <property type="evidence" value="ECO:0007669"/>
    <property type="project" value="InterPro"/>
</dbReference>
<accession>A0A4R1QMK9</accession>
<dbReference type="Gene3D" id="3.30.470.20">
    <property type="entry name" value="ATP-grasp fold, B domain"/>
    <property type="match status" value="1"/>
</dbReference>
<dbReference type="InterPro" id="IPR013815">
    <property type="entry name" value="ATP_grasp_subdomain_1"/>
</dbReference>